<dbReference type="PANTHER" id="PTHR15837:SF0">
    <property type="entry name" value="RAN GUANINE NUCLEOTIDE RELEASE FACTOR"/>
    <property type="match status" value="1"/>
</dbReference>
<accession>A0A2V1AXL3</accession>
<dbReference type="GO" id="GO:0005085">
    <property type="term" value="F:guanyl-nucleotide exchange factor activity"/>
    <property type="evidence" value="ECO:0007669"/>
    <property type="project" value="TreeGrafter"/>
</dbReference>
<evidence type="ECO:0000313" key="4">
    <source>
        <dbReference type="EMBL" id="PVH22562.1"/>
    </source>
</evidence>
<keyword evidence="3" id="KW-0653">Protein transport</keyword>
<evidence type="ECO:0000313" key="5">
    <source>
        <dbReference type="Proteomes" id="UP000244309"/>
    </source>
</evidence>
<dbReference type="GO" id="GO:0031267">
    <property type="term" value="F:small GTPase binding"/>
    <property type="evidence" value="ECO:0007669"/>
    <property type="project" value="TreeGrafter"/>
</dbReference>
<dbReference type="PANTHER" id="PTHR15837">
    <property type="entry name" value="RAN GUANINE NUCLEOTIDE RELEASE FACTOR"/>
    <property type="match status" value="1"/>
</dbReference>
<dbReference type="GO" id="GO:0006606">
    <property type="term" value="P:protein import into nucleus"/>
    <property type="evidence" value="ECO:0007669"/>
    <property type="project" value="TreeGrafter"/>
</dbReference>
<dbReference type="InterPro" id="IPR016123">
    <property type="entry name" value="Mog1/PsbP_a/b/a-sand"/>
</dbReference>
<proteinExistence type="inferred from homology"/>
<keyword evidence="2" id="KW-0813">Transport</keyword>
<dbReference type="RefSeq" id="XP_025343502.1">
    <property type="nucleotide sequence ID" value="XM_025488735.1"/>
</dbReference>
<dbReference type="AlphaFoldDB" id="A0A2V1AXL3"/>
<evidence type="ECO:0000256" key="1">
    <source>
        <dbReference type="ARBA" id="ARBA00010307"/>
    </source>
</evidence>
<dbReference type="Proteomes" id="UP000244309">
    <property type="component" value="Unassembled WGS sequence"/>
</dbReference>
<evidence type="ECO:0000256" key="3">
    <source>
        <dbReference type="ARBA" id="ARBA00022927"/>
    </source>
</evidence>
<dbReference type="EMBL" id="PKFO01000008">
    <property type="protein sequence ID" value="PVH22562.1"/>
    <property type="molecule type" value="Genomic_DNA"/>
</dbReference>
<reference evidence="4 5" key="1">
    <citation type="submission" date="2017-12" db="EMBL/GenBank/DDBJ databases">
        <title>Genome Sequence of a Multidrug-Resistant Candida haemulonii Isolate from a Patient with Chronic Leg Ulcers in Israel.</title>
        <authorList>
            <person name="Chow N.A."/>
            <person name="Gade L."/>
            <person name="Batra D."/>
            <person name="Rowe L.A."/>
            <person name="Ben-Ami R."/>
            <person name="Loparev V.N."/>
            <person name="Litvintseva A.P."/>
        </authorList>
    </citation>
    <scope>NUCLEOTIDE SEQUENCE [LARGE SCALE GENOMIC DNA]</scope>
    <source>
        <strain evidence="4 5">B11899</strain>
    </source>
</reference>
<evidence type="ECO:0000256" key="2">
    <source>
        <dbReference type="ARBA" id="ARBA00022448"/>
    </source>
</evidence>
<dbReference type="STRING" id="45357.A0A2V1AXL3"/>
<protein>
    <submittedName>
        <fullName evidence="4">Uncharacterized protein</fullName>
    </submittedName>
</protein>
<dbReference type="GeneID" id="37010464"/>
<dbReference type="OrthoDB" id="10255285at2759"/>
<name>A0A2V1AXL3_9ASCO</name>
<dbReference type="InterPro" id="IPR007681">
    <property type="entry name" value="Mog1"/>
</dbReference>
<organism evidence="4 5">
    <name type="scientific">Candidozyma haemuli</name>
    <dbReference type="NCBI Taxonomy" id="45357"/>
    <lineage>
        <taxon>Eukaryota</taxon>
        <taxon>Fungi</taxon>
        <taxon>Dikarya</taxon>
        <taxon>Ascomycota</taxon>
        <taxon>Saccharomycotina</taxon>
        <taxon>Pichiomycetes</taxon>
        <taxon>Metschnikowiaceae</taxon>
        <taxon>Candidozyma</taxon>
    </lineage>
</organism>
<dbReference type="GO" id="GO:0005634">
    <property type="term" value="C:nucleus"/>
    <property type="evidence" value="ECO:0007669"/>
    <property type="project" value="TreeGrafter"/>
</dbReference>
<sequence>MTKLYGGAIKCDLPEVAVDVSDFREVPDTQEVFILERPNGLDRSLIIDLLEMVKANSLPEIISIHLEDILEEPPKYIAPLVSSKTSHDFDAHYFLIKPMSNKQETTEVKLFMLLCLVRLDKVDTDVIFTFNVPLKSDEVTAELFQTCVTGANDGSSDLGHCFQQIKHWASTFEVQDWGLFK</sequence>
<comment type="caution">
    <text evidence="4">The sequence shown here is derived from an EMBL/GenBank/DDBJ whole genome shotgun (WGS) entry which is preliminary data.</text>
</comment>
<dbReference type="SUPFAM" id="SSF55724">
    <property type="entry name" value="Mog1p/PsbP-like"/>
    <property type="match status" value="1"/>
</dbReference>
<comment type="similarity">
    <text evidence="1">Belongs to the MOG1 family.</text>
</comment>
<dbReference type="Gene3D" id="3.40.1000.10">
    <property type="entry name" value="Mog1/PsbP, alpha/beta/alpha sandwich"/>
    <property type="match status" value="1"/>
</dbReference>
<dbReference type="Pfam" id="PF04603">
    <property type="entry name" value="Mog1"/>
    <property type="match status" value="1"/>
</dbReference>
<gene>
    <name evidence="4" type="ORF">CXQ85_005134</name>
</gene>
<keyword evidence="5" id="KW-1185">Reference proteome</keyword>
<dbReference type="VEuPathDB" id="FungiDB:CXQ85_005134"/>